<feature type="transmembrane region" description="Helical" evidence="2">
    <location>
        <begin position="152"/>
        <end position="173"/>
    </location>
</feature>
<dbReference type="EMBL" id="AEUV02000002">
    <property type="protein sequence ID" value="EHI73996.1"/>
    <property type="molecule type" value="Genomic_DNA"/>
</dbReference>
<name>G5JNC3_STRCG</name>
<gene>
    <name evidence="3" type="ORF">STRCR_0160</name>
</gene>
<evidence type="ECO:0000256" key="1">
    <source>
        <dbReference type="SAM" id="MobiDB-lite"/>
    </source>
</evidence>
<keyword evidence="2" id="KW-0472">Membrane</keyword>
<dbReference type="AlphaFoldDB" id="G5JNC3"/>
<dbReference type="Proteomes" id="UP000004322">
    <property type="component" value="Unassembled WGS sequence"/>
</dbReference>
<comment type="caution">
    <text evidence="3">The sequence shown here is derived from an EMBL/GenBank/DDBJ whole genome shotgun (WGS) entry which is preliminary data.</text>
</comment>
<feature type="region of interest" description="Disordered" evidence="1">
    <location>
        <begin position="355"/>
        <end position="378"/>
    </location>
</feature>
<evidence type="ECO:0000313" key="4">
    <source>
        <dbReference type="Proteomes" id="UP000004322"/>
    </source>
</evidence>
<protein>
    <submittedName>
        <fullName evidence="3">Uncharacterized protein</fullName>
    </submittedName>
</protein>
<feature type="compositionally biased region" description="Acidic residues" evidence="1">
    <location>
        <begin position="359"/>
        <end position="368"/>
    </location>
</feature>
<evidence type="ECO:0000256" key="2">
    <source>
        <dbReference type="SAM" id="Phobius"/>
    </source>
</evidence>
<keyword evidence="4" id="KW-1185">Reference proteome</keyword>
<sequence>MIYYCYLALLEENLTKETIAMMNEKEWAEFFELTQGRKPQPEDYQKAALAGEYQPDQTVVEPANQTPAEGLNKQQEPSNPVSATGSTEQNTQPMTAATGATSIPSQPQVTPANGPASPAPAMAPIAAPAKPSVFKKMGQAFKKKDGHKGWPLWLNIGIMVVIALVLLILGIFGHSAQEKASQKDISGDWQLTETAYYKSDDWTTFSRDGKIVDGDSQSDYENVQFDTYLTSKNGGLVSYNATTVSTYNGDYIFAFASPAHPSLTFNINKKGQAVEVRIDDDDYFNYYPAKTKDHVPFDDLKAKFFVKDQELTIVYYDDDQPYFKETYKSISGARAKKAKRNAKDYYISYKDFYNKVNGDDSDDYSNVDDSDHSDFQAG</sequence>
<keyword evidence="2" id="KW-0812">Transmembrane</keyword>
<reference evidence="3" key="1">
    <citation type="submission" date="2011-07" db="EMBL/GenBank/DDBJ databases">
        <authorList>
            <person name="Stanhope M.J."/>
            <person name="Durkin A.S."/>
            <person name="Hostetler J."/>
            <person name="Kim M."/>
            <person name="Radune D."/>
            <person name="Singh I."/>
            <person name="Town C.D."/>
        </authorList>
    </citation>
    <scope>NUCLEOTIDE SEQUENCE [LARGE SCALE GENOMIC DNA]</scope>
    <source>
        <strain evidence="3">HS-6</strain>
    </source>
</reference>
<feature type="region of interest" description="Disordered" evidence="1">
    <location>
        <begin position="64"/>
        <end position="119"/>
    </location>
</feature>
<evidence type="ECO:0000313" key="3">
    <source>
        <dbReference type="EMBL" id="EHI73996.1"/>
    </source>
</evidence>
<accession>G5JNC3</accession>
<proteinExistence type="predicted"/>
<organism evidence="3 4">
    <name type="scientific">Streptococcus criceti HS-6</name>
    <dbReference type="NCBI Taxonomy" id="873449"/>
    <lineage>
        <taxon>Bacteria</taxon>
        <taxon>Bacillati</taxon>
        <taxon>Bacillota</taxon>
        <taxon>Bacilli</taxon>
        <taxon>Lactobacillales</taxon>
        <taxon>Streptococcaceae</taxon>
        <taxon>Streptococcus</taxon>
    </lineage>
</organism>
<keyword evidence="2" id="KW-1133">Transmembrane helix</keyword>
<feature type="compositionally biased region" description="Polar residues" evidence="1">
    <location>
        <begin position="64"/>
        <end position="110"/>
    </location>
</feature>
<feature type="compositionally biased region" description="Basic and acidic residues" evidence="1">
    <location>
        <begin position="369"/>
        <end position="378"/>
    </location>
</feature>